<feature type="compositionally biased region" description="Polar residues" evidence="1">
    <location>
        <begin position="207"/>
        <end position="220"/>
    </location>
</feature>
<evidence type="ECO:0000313" key="2">
    <source>
        <dbReference type="EMBL" id="CAK7323115.1"/>
    </source>
</evidence>
<comment type="caution">
    <text evidence="2">The sequence shown here is derived from an EMBL/GenBank/DDBJ whole genome shotgun (WGS) entry which is preliminary data.</text>
</comment>
<dbReference type="PANTHER" id="PTHR35311:SF1">
    <property type="entry name" value="PROTEIN EMBRYO DEFECTIVE 1674"/>
    <property type="match status" value="1"/>
</dbReference>
<sequence length="337" mass="37294">MKLFEQICERFQLGFPYSWEELATQLCGEESANRGSPRGKLGFDEPEVSSGITAKAASVSFDDLPVTRIRDILMHPLGDSKDCVLADMLEQSCSNDVKLSPISTNPDSKNPVTMAKTVVDETPRTCKRKAGQKYKDGGKIPRTVDTVMGECITPSRGIVTRSMSRLRNLTEIREETPLSNDTASCKAFRNDPDKVLLCSSIKSKDNNFPSTSEVTKSQSRVMRGTSAGKDSCSTISRLMDDRKMKEKNLSSNSTVTCKAFRNFPEKVLLHASIKSKDNAFLSTSEATKNGSRGMISTRARKGSWATTSSEKVMEAPVVSSVRRSSRRCNIRKDYRVK</sequence>
<dbReference type="Proteomes" id="UP001314170">
    <property type="component" value="Unassembled WGS sequence"/>
</dbReference>
<protein>
    <recommendedName>
        <fullName evidence="4">SANTA domain-containing protein</fullName>
    </recommendedName>
</protein>
<feature type="region of interest" description="Disordered" evidence="1">
    <location>
        <begin position="288"/>
        <end position="307"/>
    </location>
</feature>
<organism evidence="2 3">
    <name type="scientific">Dovyalis caffra</name>
    <dbReference type="NCBI Taxonomy" id="77055"/>
    <lineage>
        <taxon>Eukaryota</taxon>
        <taxon>Viridiplantae</taxon>
        <taxon>Streptophyta</taxon>
        <taxon>Embryophyta</taxon>
        <taxon>Tracheophyta</taxon>
        <taxon>Spermatophyta</taxon>
        <taxon>Magnoliopsida</taxon>
        <taxon>eudicotyledons</taxon>
        <taxon>Gunneridae</taxon>
        <taxon>Pentapetalae</taxon>
        <taxon>rosids</taxon>
        <taxon>fabids</taxon>
        <taxon>Malpighiales</taxon>
        <taxon>Salicaceae</taxon>
        <taxon>Flacourtieae</taxon>
        <taxon>Dovyalis</taxon>
    </lineage>
</organism>
<evidence type="ECO:0008006" key="4">
    <source>
        <dbReference type="Google" id="ProtNLM"/>
    </source>
</evidence>
<dbReference type="InterPro" id="IPR053090">
    <property type="entry name" value="Centromere_KNL-2_homolog"/>
</dbReference>
<reference evidence="2 3" key="1">
    <citation type="submission" date="2024-01" db="EMBL/GenBank/DDBJ databases">
        <authorList>
            <person name="Waweru B."/>
        </authorList>
    </citation>
    <scope>NUCLEOTIDE SEQUENCE [LARGE SCALE GENOMIC DNA]</scope>
</reference>
<proteinExistence type="predicted"/>
<evidence type="ECO:0000256" key="1">
    <source>
        <dbReference type="SAM" id="MobiDB-lite"/>
    </source>
</evidence>
<feature type="region of interest" description="Disordered" evidence="1">
    <location>
        <begin position="207"/>
        <end position="231"/>
    </location>
</feature>
<accession>A0AAV1QQQ6</accession>
<dbReference type="PANTHER" id="PTHR35311">
    <property type="entry name" value="KINETOCHORE-ASSOCIATED PROTEIN KNL-2 HOMOLOG"/>
    <property type="match status" value="1"/>
</dbReference>
<keyword evidence="3" id="KW-1185">Reference proteome</keyword>
<evidence type="ECO:0000313" key="3">
    <source>
        <dbReference type="Proteomes" id="UP001314170"/>
    </source>
</evidence>
<dbReference type="EMBL" id="CAWUPB010000062">
    <property type="protein sequence ID" value="CAK7323115.1"/>
    <property type="molecule type" value="Genomic_DNA"/>
</dbReference>
<gene>
    <name evidence="2" type="ORF">DCAF_LOCUS731</name>
</gene>
<name>A0AAV1QQQ6_9ROSI</name>
<dbReference type="AlphaFoldDB" id="A0AAV1QQQ6"/>